<comment type="caution">
    <text evidence="1">The sequence shown here is derived from an EMBL/GenBank/DDBJ whole genome shotgun (WGS) entry which is preliminary data.</text>
</comment>
<organism evidence="1 2">
    <name type="scientific">Hominisplanchenecus murintestinalis</name>
    <dbReference type="NCBI Taxonomy" id="2941517"/>
    <lineage>
        <taxon>Bacteria</taxon>
        <taxon>Bacillati</taxon>
        <taxon>Bacillota</taxon>
        <taxon>Clostridia</taxon>
        <taxon>Lachnospirales</taxon>
        <taxon>Lachnospiraceae</taxon>
        <taxon>Hominisplanchenecus</taxon>
    </lineage>
</organism>
<name>A0AC61QX02_9FIRM</name>
<keyword evidence="2" id="KW-1185">Reference proteome</keyword>
<accession>A0AC61QX02</accession>
<evidence type="ECO:0000313" key="1">
    <source>
        <dbReference type="EMBL" id="TGX97355.1"/>
    </source>
</evidence>
<gene>
    <name evidence="1" type="ORF">E5357_12835</name>
</gene>
<protein>
    <submittedName>
        <fullName evidence="1">Uncharacterized protein</fullName>
    </submittedName>
</protein>
<dbReference type="Proteomes" id="UP000307720">
    <property type="component" value="Unassembled WGS sequence"/>
</dbReference>
<dbReference type="EMBL" id="SRZB01000033">
    <property type="protein sequence ID" value="TGX97355.1"/>
    <property type="molecule type" value="Genomic_DNA"/>
</dbReference>
<proteinExistence type="predicted"/>
<evidence type="ECO:0000313" key="2">
    <source>
        <dbReference type="Proteomes" id="UP000307720"/>
    </source>
</evidence>
<sequence>MGSKTKIMVFRMRELIYTGIFITLGIILVILMIIMFRPKSASAPSTYPANGQDSSSVSARYTPGVYTTPITLNDNALDVEVTVDSDHINSIRLVNLSDSVTTMYPLVQPALEELAQQICEKQSTEDITYSEESRYTSQVLLDAVNSALKTAREGTPTAE</sequence>
<reference evidence="1" key="1">
    <citation type="submission" date="2019-04" db="EMBL/GenBank/DDBJ databases">
        <title>Microbes associate with the intestines of laboratory mice.</title>
        <authorList>
            <person name="Navarre W."/>
            <person name="Wong E."/>
            <person name="Huang K."/>
            <person name="Tropini C."/>
            <person name="Ng K."/>
            <person name="Yu B."/>
        </authorList>
    </citation>
    <scope>NUCLEOTIDE SEQUENCE</scope>
    <source>
        <strain evidence="1">NM72_1-8</strain>
    </source>
</reference>